<proteinExistence type="predicted"/>
<evidence type="ECO:0000256" key="1">
    <source>
        <dbReference type="SAM" id="MobiDB-lite"/>
    </source>
</evidence>
<dbReference type="EMBL" id="LAVV01007737">
    <property type="protein sequence ID" value="KNZ54936.1"/>
    <property type="molecule type" value="Genomic_DNA"/>
</dbReference>
<accession>A0A0L6V2F2</accession>
<feature type="region of interest" description="Disordered" evidence="1">
    <location>
        <begin position="101"/>
        <end position="121"/>
    </location>
</feature>
<dbReference type="SUPFAM" id="SSF140860">
    <property type="entry name" value="Pseudo ankyrin repeat-like"/>
    <property type="match status" value="1"/>
</dbReference>
<evidence type="ECO:0000313" key="3">
    <source>
        <dbReference type="Proteomes" id="UP000037035"/>
    </source>
</evidence>
<organism evidence="2 3">
    <name type="scientific">Puccinia sorghi</name>
    <dbReference type="NCBI Taxonomy" id="27349"/>
    <lineage>
        <taxon>Eukaryota</taxon>
        <taxon>Fungi</taxon>
        <taxon>Dikarya</taxon>
        <taxon>Basidiomycota</taxon>
        <taxon>Pucciniomycotina</taxon>
        <taxon>Pucciniomycetes</taxon>
        <taxon>Pucciniales</taxon>
        <taxon>Pucciniaceae</taxon>
        <taxon>Puccinia</taxon>
    </lineage>
</organism>
<dbReference type="Gene3D" id="1.25.40.20">
    <property type="entry name" value="Ankyrin repeat-containing domain"/>
    <property type="match status" value="1"/>
</dbReference>
<dbReference type="STRING" id="27349.A0A0L6V2F2"/>
<feature type="compositionally biased region" description="Polar residues" evidence="1">
    <location>
        <begin position="102"/>
        <end position="121"/>
    </location>
</feature>
<dbReference type="VEuPathDB" id="FungiDB:VP01_2811g1"/>
<evidence type="ECO:0000313" key="2">
    <source>
        <dbReference type="EMBL" id="KNZ54936.1"/>
    </source>
</evidence>
<keyword evidence="3" id="KW-1185">Reference proteome</keyword>
<evidence type="ECO:0008006" key="4">
    <source>
        <dbReference type="Google" id="ProtNLM"/>
    </source>
</evidence>
<protein>
    <recommendedName>
        <fullName evidence="4">Ankyrin repeat protein</fullName>
    </recommendedName>
</protein>
<sequence length="121" mass="13826">MLKSTSHSVLSQDQQEDQQQEQFIKTSNYNYYYSDSKTHSARVNRAIISSNINLLKKLLANNPRNQDPVTRKTSIIIAAENDNVEICKLLIQEYQIDHQAISRDQQNNTSSSVQLTSTNPN</sequence>
<comment type="caution">
    <text evidence="2">The sequence shown here is derived from an EMBL/GenBank/DDBJ whole genome shotgun (WGS) entry which is preliminary data.</text>
</comment>
<feature type="region of interest" description="Disordered" evidence="1">
    <location>
        <begin position="1"/>
        <end position="21"/>
    </location>
</feature>
<feature type="compositionally biased region" description="Polar residues" evidence="1">
    <location>
        <begin position="1"/>
        <end position="11"/>
    </location>
</feature>
<dbReference type="InterPro" id="IPR036770">
    <property type="entry name" value="Ankyrin_rpt-contain_sf"/>
</dbReference>
<reference evidence="2 3" key="1">
    <citation type="submission" date="2015-08" db="EMBL/GenBank/DDBJ databases">
        <title>Next Generation Sequencing and Analysis of the Genome of Puccinia sorghi L Schw, the Causal Agent of Maize Common Rust.</title>
        <authorList>
            <person name="Rochi L."/>
            <person name="Burguener G."/>
            <person name="Darino M."/>
            <person name="Turjanski A."/>
            <person name="Kreff E."/>
            <person name="Dieguez M.J."/>
            <person name="Sacco F."/>
        </authorList>
    </citation>
    <scope>NUCLEOTIDE SEQUENCE [LARGE SCALE GENOMIC DNA]</scope>
    <source>
        <strain evidence="2 3">RO10H11247</strain>
    </source>
</reference>
<dbReference type="AlphaFoldDB" id="A0A0L6V2F2"/>
<dbReference type="Pfam" id="PF12796">
    <property type="entry name" value="Ank_2"/>
    <property type="match status" value="1"/>
</dbReference>
<dbReference type="Proteomes" id="UP000037035">
    <property type="component" value="Unassembled WGS sequence"/>
</dbReference>
<name>A0A0L6V2F2_9BASI</name>
<gene>
    <name evidence="2" type="ORF">VP01_2811g1</name>
</gene>
<dbReference type="InterPro" id="IPR002110">
    <property type="entry name" value="Ankyrin_rpt"/>
</dbReference>